<dbReference type="SUPFAM" id="SSF51126">
    <property type="entry name" value="Pectin lyase-like"/>
    <property type="match status" value="1"/>
</dbReference>
<dbReference type="InterPro" id="IPR051550">
    <property type="entry name" value="SCF-Subunits/Alg-Epimerases"/>
</dbReference>
<keyword evidence="1" id="KW-0677">Repeat</keyword>
<keyword evidence="2" id="KW-0812">Transmembrane</keyword>
<name>A0ABW4Z978_9BACT</name>
<evidence type="ECO:0000256" key="1">
    <source>
        <dbReference type="ARBA" id="ARBA00022737"/>
    </source>
</evidence>
<feature type="domain" description="Right handed beta helix" evidence="3">
    <location>
        <begin position="412"/>
        <end position="528"/>
    </location>
</feature>
<dbReference type="EMBL" id="JBHUJB010000021">
    <property type="protein sequence ID" value="MFD2158232.1"/>
    <property type="molecule type" value="Genomic_DNA"/>
</dbReference>
<evidence type="ECO:0000256" key="2">
    <source>
        <dbReference type="SAM" id="Phobius"/>
    </source>
</evidence>
<reference evidence="5" key="1">
    <citation type="journal article" date="2019" name="Int. J. Syst. Evol. Microbiol.">
        <title>The Global Catalogue of Microorganisms (GCM) 10K type strain sequencing project: providing services to taxonomists for standard genome sequencing and annotation.</title>
        <authorList>
            <consortium name="The Broad Institute Genomics Platform"/>
            <consortium name="The Broad Institute Genome Sequencing Center for Infectious Disease"/>
            <person name="Wu L."/>
            <person name="Ma J."/>
        </authorList>
    </citation>
    <scope>NUCLEOTIDE SEQUENCE [LARGE SCALE GENOMIC DNA]</scope>
    <source>
        <strain evidence="5">CCUG 57942</strain>
    </source>
</reference>
<dbReference type="InterPro" id="IPR039448">
    <property type="entry name" value="Beta_helix"/>
</dbReference>
<dbReference type="PANTHER" id="PTHR22990:SF15">
    <property type="entry name" value="F-BOX ONLY PROTEIN 10"/>
    <property type="match status" value="1"/>
</dbReference>
<sequence length="559" mass="61920">MTTPVICHHIRRGFGVLKLILFLLVGLLIVGGILLKLRQDSLIEIKQVQKDRMAEVERAHRLKIQEEIELGRSTIEAREFEAARKHIKTASILDSQAEFSAEIQALKFICDRAQLIHQREQELVALKRKLDDYLSKQDTRQARAALAQMGEWFHSEHPMRVTFEQRIVTIENRLKEKQQIIEAFEGELAQWHLAKAKQSLAKLKELTDPSSYETFHAKLQQKWADDTLARQDVRKFKAMDSGIYSKALFDAIQVSLTKFPKHPDLIAQRELVASRPQILRVPADFPSLDEAILQAKAGAIIELGIGRHYVEIQLNKPITVRGKGRLESIIESRCSGGSAITISHPNGETTIENLAIQGFQGDGGQHGLVTLLDGKLHIKNCTISRGGGHGIAVVKGSLKLENSLSQYHLWDGVAVAGEQAHAEITSSEFRENGGHGVSLWNHAHLVGKNITSQLNGQSGAAITASATLTAKGVISKKNREGGIYVADHAKVLLAHSQAVDNGLSGLILQKNAQAQLDHVILQRNGEYGYINDRSSKISGLKQIDTKGNKSGHFLQKRLD</sequence>
<proteinExistence type="predicted"/>
<gene>
    <name evidence="4" type="ORF">ACFSW8_04920</name>
</gene>
<keyword evidence="2" id="KW-1133">Transmembrane helix</keyword>
<evidence type="ECO:0000259" key="3">
    <source>
        <dbReference type="Pfam" id="PF13229"/>
    </source>
</evidence>
<protein>
    <submittedName>
        <fullName evidence="4">Right-handed parallel beta-helix repeat-containing protein</fullName>
    </submittedName>
</protein>
<dbReference type="Proteomes" id="UP001597389">
    <property type="component" value="Unassembled WGS sequence"/>
</dbReference>
<evidence type="ECO:0000313" key="4">
    <source>
        <dbReference type="EMBL" id="MFD2158232.1"/>
    </source>
</evidence>
<dbReference type="SMART" id="SM00710">
    <property type="entry name" value="PbH1"/>
    <property type="match status" value="3"/>
</dbReference>
<keyword evidence="2" id="KW-0472">Membrane</keyword>
<keyword evidence="5" id="KW-1185">Reference proteome</keyword>
<dbReference type="InterPro" id="IPR012334">
    <property type="entry name" value="Pectin_lyas_fold"/>
</dbReference>
<dbReference type="RefSeq" id="WP_377090394.1">
    <property type="nucleotide sequence ID" value="NZ_JBHSJL010000014.1"/>
</dbReference>
<dbReference type="InterPro" id="IPR011050">
    <property type="entry name" value="Pectin_lyase_fold/virulence"/>
</dbReference>
<dbReference type="Pfam" id="PF13229">
    <property type="entry name" value="Beta_helix"/>
    <property type="match status" value="1"/>
</dbReference>
<feature type="transmembrane region" description="Helical" evidence="2">
    <location>
        <begin position="16"/>
        <end position="35"/>
    </location>
</feature>
<dbReference type="PANTHER" id="PTHR22990">
    <property type="entry name" value="F-BOX ONLY PROTEIN"/>
    <property type="match status" value="1"/>
</dbReference>
<organism evidence="4 5">
    <name type="scientific">Rubritalea tangerina</name>
    <dbReference type="NCBI Taxonomy" id="430798"/>
    <lineage>
        <taxon>Bacteria</taxon>
        <taxon>Pseudomonadati</taxon>
        <taxon>Verrucomicrobiota</taxon>
        <taxon>Verrucomicrobiia</taxon>
        <taxon>Verrucomicrobiales</taxon>
        <taxon>Rubritaleaceae</taxon>
        <taxon>Rubritalea</taxon>
    </lineage>
</organism>
<dbReference type="Gene3D" id="2.160.20.10">
    <property type="entry name" value="Single-stranded right-handed beta-helix, Pectin lyase-like"/>
    <property type="match status" value="1"/>
</dbReference>
<dbReference type="InterPro" id="IPR006626">
    <property type="entry name" value="PbH1"/>
</dbReference>
<accession>A0ABW4Z978</accession>
<evidence type="ECO:0000313" key="5">
    <source>
        <dbReference type="Proteomes" id="UP001597389"/>
    </source>
</evidence>
<comment type="caution">
    <text evidence="4">The sequence shown here is derived from an EMBL/GenBank/DDBJ whole genome shotgun (WGS) entry which is preliminary data.</text>
</comment>